<evidence type="ECO:0000313" key="3">
    <source>
        <dbReference type="Proteomes" id="UP000266841"/>
    </source>
</evidence>
<name>K0RLB0_THAOC</name>
<feature type="region of interest" description="Disordered" evidence="1">
    <location>
        <begin position="181"/>
        <end position="236"/>
    </location>
</feature>
<protein>
    <submittedName>
        <fullName evidence="2">Uncharacterized protein</fullName>
    </submittedName>
</protein>
<sequence length="236" mass="25500">RCDSNRTLRDATTRQRAESAGRAAEVENLSPSDVVDVAEAPRRCPPGRSDGAEGRRHGPRPLWRPAAGLHHACVHRIMVPVEYLVPPRPPSPIPSSSGDPYGPSYLQIGSLGQCLSIGCAAGAQNVEHPRGDHGAAGNCHACPEGGSMKLQARVGAMNRRTGQLCHVWRHENVPKISVHIQDVSATGHGHSAGRKRFESKTRRREPKRIPEPMANALSSRGPRGRERSDNSGDSLR</sequence>
<proteinExistence type="predicted"/>
<feature type="region of interest" description="Disordered" evidence="1">
    <location>
        <begin position="1"/>
        <end position="59"/>
    </location>
</feature>
<comment type="caution">
    <text evidence="2">The sequence shown here is derived from an EMBL/GenBank/DDBJ whole genome shotgun (WGS) entry which is preliminary data.</text>
</comment>
<evidence type="ECO:0000256" key="1">
    <source>
        <dbReference type="SAM" id="MobiDB-lite"/>
    </source>
</evidence>
<accession>K0RLB0</accession>
<evidence type="ECO:0000313" key="2">
    <source>
        <dbReference type="EMBL" id="EJK53975.1"/>
    </source>
</evidence>
<reference evidence="2 3" key="1">
    <citation type="journal article" date="2012" name="Genome Biol.">
        <title>Genome and low-iron response of an oceanic diatom adapted to chronic iron limitation.</title>
        <authorList>
            <person name="Lommer M."/>
            <person name="Specht M."/>
            <person name="Roy A.S."/>
            <person name="Kraemer L."/>
            <person name="Andreson R."/>
            <person name="Gutowska M.A."/>
            <person name="Wolf J."/>
            <person name="Bergner S.V."/>
            <person name="Schilhabel M.B."/>
            <person name="Klostermeier U.C."/>
            <person name="Beiko R.G."/>
            <person name="Rosenstiel P."/>
            <person name="Hippler M."/>
            <person name="Laroche J."/>
        </authorList>
    </citation>
    <scope>NUCLEOTIDE SEQUENCE [LARGE SCALE GENOMIC DNA]</scope>
    <source>
        <strain evidence="2 3">CCMP1005</strain>
    </source>
</reference>
<feature type="compositionally biased region" description="Basic and acidic residues" evidence="1">
    <location>
        <begin position="223"/>
        <end position="236"/>
    </location>
</feature>
<dbReference type="AlphaFoldDB" id="K0RLB0"/>
<dbReference type="EMBL" id="AGNL01036624">
    <property type="protein sequence ID" value="EJK53975.1"/>
    <property type="molecule type" value="Genomic_DNA"/>
</dbReference>
<dbReference type="Proteomes" id="UP000266841">
    <property type="component" value="Unassembled WGS sequence"/>
</dbReference>
<feature type="compositionally biased region" description="Basic and acidic residues" evidence="1">
    <location>
        <begin position="1"/>
        <end position="19"/>
    </location>
</feature>
<gene>
    <name evidence="2" type="ORF">THAOC_26485</name>
</gene>
<organism evidence="2 3">
    <name type="scientific">Thalassiosira oceanica</name>
    <name type="common">Marine diatom</name>
    <dbReference type="NCBI Taxonomy" id="159749"/>
    <lineage>
        <taxon>Eukaryota</taxon>
        <taxon>Sar</taxon>
        <taxon>Stramenopiles</taxon>
        <taxon>Ochrophyta</taxon>
        <taxon>Bacillariophyta</taxon>
        <taxon>Coscinodiscophyceae</taxon>
        <taxon>Thalassiosirophycidae</taxon>
        <taxon>Thalassiosirales</taxon>
        <taxon>Thalassiosiraceae</taxon>
        <taxon>Thalassiosira</taxon>
    </lineage>
</organism>
<feature type="non-terminal residue" evidence="2">
    <location>
        <position position="1"/>
    </location>
</feature>
<keyword evidence="3" id="KW-1185">Reference proteome</keyword>